<dbReference type="InterPro" id="IPR002734">
    <property type="entry name" value="RibDG_C"/>
</dbReference>
<organism evidence="2 3">
    <name type="scientific">Pseudochrobactrum asaccharolyticum</name>
    <dbReference type="NCBI Taxonomy" id="354351"/>
    <lineage>
        <taxon>Bacteria</taxon>
        <taxon>Pseudomonadati</taxon>
        <taxon>Pseudomonadota</taxon>
        <taxon>Alphaproteobacteria</taxon>
        <taxon>Hyphomicrobiales</taxon>
        <taxon>Brucellaceae</taxon>
        <taxon>Pseudochrobactrum</taxon>
    </lineage>
</organism>
<proteinExistence type="predicted"/>
<sequence>MSDKIKVSVFLGISLDGYIAGPDNDLSWLSIVETDPPEDTGYNALMADVDVLVMGRNTYDTVLTFGFWPYEGKQVVVLTSRPLTPLYGETSFNGTLSDLLPELTTRGLKHVYLDGGNVVRQGLQQQLVDELTLSWVPATIGKGVRLFEGDMSMSRWKLTGQQAFPSGLVQARYKFDKAM</sequence>
<dbReference type="AlphaFoldDB" id="A0A366E984"/>
<protein>
    <submittedName>
        <fullName evidence="2">Dihydrofolate reductase</fullName>
    </submittedName>
</protein>
<dbReference type="PANTHER" id="PTHR38011">
    <property type="entry name" value="DIHYDROFOLATE REDUCTASE FAMILY PROTEIN (AFU_ORTHOLOGUE AFUA_8G06820)"/>
    <property type="match status" value="1"/>
</dbReference>
<name>A0A366E984_9HYPH</name>
<dbReference type="SUPFAM" id="SSF53597">
    <property type="entry name" value="Dihydrofolate reductase-like"/>
    <property type="match status" value="1"/>
</dbReference>
<feature type="domain" description="Bacterial bifunctional deaminase-reductase C-terminal" evidence="1">
    <location>
        <begin position="6"/>
        <end position="169"/>
    </location>
</feature>
<dbReference type="PANTHER" id="PTHR38011:SF11">
    <property type="entry name" value="2,5-DIAMINO-6-RIBOSYLAMINO-4(3H)-PYRIMIDINONE 5'-PHOSPHATE REDUCTASE"/>
    <property type="match status" value="1"/>
</dbReference>
<dbReference type="InterPro" id="IPR024072">
    <property type="entry name" value="DHFR-like_dom_sf"/>
</dbReference>
<dbReference type="Pfam" id="PF01872">
    <property type="entry name" value="RibD_C"/>
    <property type="match status" value="1"/>
</dbReference>
<dbReference type="OrthoDB" id="2313602at2"/>
<dbReference type="GO" id="GO:0008703">
    <property type="term" value="F:5-amino-6-(5-phosphoribosylamino)uracil reductase activity"/>
    <property type="evidence" value="ECO:0007669"/>
    <property type="project" value="InterPro"/>
</dbReference>
<comment type="caution">
    <text evidence="2">The sequence shown here is derived from an EMBL/GenBank/DDBJ whole genome shotgun (WGS) entry which is preliminary data.</text>
</comment>
<dbReference type="EMBL" id="QNRH01000001">
    <property type="protein sequence ID" value="RBO98892.1"/>
    <property type="molecule type" value="Genomic_DNA"/>
</dbReference>
<dbReference type="Gene3D" id="3.40.430.10">
    <property type="entry name" value="Dihydrofolate Reductase, subunit A"/>
    <property type="match status" value="1"/>
</dbReference>
<accession>A0A366E984</accession>
<evidence type="ECO:0000313" key="3">
    <source>
        <dbReference type="Proteomes" id="UP000252893"/>
    </source>
</evidence>
<dbReference type="Proteomes" id="UP000252893">
    <property type="component" value="Unassembled WGS sequence"/>
</dbReference>
<dbReference type="GO" id="GO:0009231">
    <property type="term" value="P:riboflavin biosynthetic process"/>
    <property type="evidence" value="ECO:0007669"/>
    <property type="project" value="InterPro"/>
</dbReference>
<keyword evidence="3" id="KW-1185">Reference proteome</keyword>
<gene>
    <name evidence="2" type="ORF">DFR47_101495</name>
</gene>
<evidence type="ECO:0000313" key="2">
    <source>
        <dbReference type="EMBL" id="RBO98892.1"/>
    </source>
</evidence>
<evidence type="ECO:0000259" key="1">
    <source>
        <dbReference type="Pfam" id="PF01872"/>
    </source>
</evidence>
<reference evidence="2 3" key="1">
    <citation type="submission" date="2018-06" db="EMBL/GenBank/DDBJ databases">
        <title>Genomic Encyclopedia of Type Strains, Phase IV (KMG-IV): sequencing the most valuable type-strain genomes for metagenomic binning, comparative biology and taxonomic classification.</title>
        <authorList>
            <person name="Goeker M."/>
        </authorList>
    </citation>
    <scope>NUCLEOTIDE SEQUENCE [LARGE SCALE GENOMIC DNA]</scope>
    <source>
        <strain evidence="2 3">DSM 25619</strain>
    </source>
</reference>
<dbReference type="RefSeq" id="WP_113942801.1">
    <property type="nucleotide sequence ID" value="NZ_JBHEEG010000003.1"/>
</dbReference>
<dbReference type="InterPro" id="IPR050765">
    <property type="entry name" value="Riboflavin_Biosynth_HTPR"/>
</dbReference>